<evidence type="ECO:0000313" key="11">
    <source>
        <dbReference type="EMBL" id="OOH96864.1"/>
    </source>
</evidence>
<evidence type="ECO:0000256" key="7">
    <source>
        <dbReference type="ARBA" id="ARBA00023136"/>
    </source>
</evidence>
<dbReference type="GO" id="GO:0009244">
    <property type="term" value="P:lipopolysaccharide core region biosynthetic process"/>
    <property type="evidence" value="ECO:0007669"/>
    <property type="project" value="TreeGrafter"/>
</dbReference>
<keyword evidence="7 8" id="KW-0472">Membrane</keyword>
<dbReference type="AlphaFoldDB" id="A0A1T3FK12"/>
<keyword evidence="6 8" id="KW-1133">Transmembrane helix</keyword>
<protein>
    <submittedName>
        <fullName evidence="11">Phosphoethanolamine transferase</fullName>
    </submittedName>
</protein>
<dbReference type="SUPFAM" id="SSF53649">
    <property type="entry name" value="Alkaline phosphatase-like"/>
    <property type="match status" value="1"/>
</dbReference>
<dbReference type="NCBIfam" id="NF007160">
    <property type="entry name" value="PRK09598.1"/>
    <property type="match status" value="1"/>
</dbReference>
<dbReference type="Pfam" id="PF08019">
    <property type="entry name" value="EptA_B_N"/>
    <property type="match status" value="1"/>
</dbReference>
<comment type="caution">
    <text evidence="11">The sequence shown here is derived from an EMBL/GenBank/DDBJ whole genome shotgun (WGS) entry which is preliminary data.</text>
</comment>
<feature type="transmembrane region" description="Helical" evidence="8">
    <location>
        <begin position="44"/>
        <end position="67"/>
    </location>
</feature>
<dbReference type="NCBIfam" id="NF028537">
    <property type="entry name" value="P_eth_NH2_trans"/>
    <property type="match status" value="1"/>
</dbReference>
<dbReference type="EMBL" id="MPOG01000007">
    <property type="protein sequence ID" value="OOH96864.1"/>
    <property type="molecule type" value="Genomic_DNA"/>
</dbReference>
<name>A0A1T3FK12_ELIME</name>
<keyword evidence="5 8" id="KW-0812">Transmembrane</keyword>
<keyword evidence="4 11" id="KW-0808">Transferase</keyword>
<evidence type="ECO:0000259" key="9">
    <source>
        <dbReference type="Pfam" id="PF00884"/>
    </source>
</evidence>
<feature type="transmembrane region" description="Helical" evidence="8">
    <location>
        <begin position="74"/>
        <end position="96"/>
    </location>
</feature>
<evidence type="ECO:0000256" key="3">
    <source>
        <dbReference type="ARBA" id="ARBA00022519"/>
    </source>
</evidence>
<dbReference type="RefSeq" id="WP_070904706.1">
    <property type="nucleotide sequence ID" value="NZ_CP016378.1"/>
</dbReference>
<proteinExistence type="predicted"/>
<feature type="domain" description="Phosphoethanolamine transferase N-terminal" evidence="10">
    <location>
        <begin position="58"/>
        <end position="200"/>
    </location>
</feature>
<dbReference type="PANTHER" id="PTHR30443:SF0">
    <property type="entry name" value="PHOSPHOETHANOLAMINE TRANSFERASE EPTA"/>
    <property type="match status" value="1"/>
</dbReference>
<reference evidence="11 12" key="1">
    <citation type="submission" date="2016-11" db="EMBL/GenBank/DDBJ databases">
        <title>Genome sequence and comparative genomic analysis of clinical strain Elizabethkingia meningoseptica 61421 PRCM.</title>
        <authorList>
            <person name="Wang M."/>
            <person name="Hu S."/>
            <person name="Cao L."/>
            <person name="Jiang T."/>
            <person name="Zhou Y."/>
            <person name="Ming D."/>
        </authorList>
    </citation>
    <scope>NUCLEOTIDE SEQUENCE [LARGE SCALE GENOMIC DNA]</scope>
    <source>
        <strain evidence="11 12">61421 PRCM</strain>
    </source>
</reference>
<dbReference type="InterPro" id="IPR040423">
    <property type="entry name" value="PEA_transferase"/>
</dbReference>
<dbReference type="STRING" id="238.BBD35_15850"/>
<evidence type="ECO:0000259" key="10">
    <source>
        <dbReference type="Pfam" id="PF08019"/>
    </source>
</evidence>
<evidence type="ECO:0000256" key="2">
    <source>
        <dbReference type="ARBA" id="ARBA00022475"/>
    </source>
</evidence>
<evidence type="ECO:0000256" key="8">
    <source>
        <dbReference type="SAM" id="Phobius"/>
    </source>
</evidence>
<dbReference type="eggNOG" id="COG2194">
    <property type="taxonomic scope" value="Bacteria"/>
</dbReference>
<feature type="domain" description="Sulfatase N-terminal" evidence="9">
    <location>
        <begin position="224"/>
        <end position="493"/>
    </location>
</feature>
<dbReference type="OrthoDB" id="9786870at2"/>
<evidence type="ECO:0000256" key="6">
    <source>
        <dbReference type="ARBA" id="ARBA00022989"/>
    </source>
</evidence>
<dbReference type="GO" id="GO:0016776">
    <property type="term" value="F:phosphotransferase activity, phosphate group as acceptor"/>
    <property type="evidence" value="ECO:0007669"/>
    <property type="project" value="TreeGrafter"/>
</dbReference>
<dbReference type="InterPro" id="IPR012549">
    <property type="entry name" value="EptA-like_N"/>
</dbReference>
<dbReference type="InterPro" id="IPR000917">
    <property type="entry name" value="Sulfatase_N"/>
</dbReference>
<dbReference type="CDD" id="cd16017">
    <property type="entry name" value="LptA"/>
    <property type="match status" value="1"/>
</dbReference>
<comment type="subcellular location">
    <subcellularLocation>
        <location evidence="1">Cell inner membrane</location>
        <topology evidence="1">Multi-pass membrane protein</topology>
    </subcellularLocation>
</comment>
<evidence type="ECO:0000313" key="12">
    <source>
        <dbReference type="Proteomes" id="UP000188947"/>
    </source>
</evidence>
<feature type="transmembrane region" description="Helical" evidence="8">
    <location>
        <begin position="12"/>
        <end position="32"/>
    </location>
</feature>
<organism evidence="11 12">
    <name type="scientific">Elizabethkingia meningoseptica</name>
    <name type="common">Chryseobacterium meningosepticum</name>
    <dbReference type="NCBI Taxonomy" id="238"/>
    <lineage>
        <taxon>Bacteria</taxon>
        <taxon>Pseudomonadati</taxon>
        <taxon>Bacteroidota</taxon>
        <taxon>Flavobacteriia</taxon>
        <taxon>Flavobacteriales</taxon>
        <taxon>Weeksellaceae</taxon>
        <taxon>Elizabethkingia</taxon>
    </lineage>
</organism>
<evidence type="ECO:0000256" key="5">
    <source>
        <dbReference type="ARBA" id="ARBA00022692"/>
    </source>
</evidence>
<feature type="transmembrane region" description="Helical" evidence="8">
    <location>
        <begin position="116"/>
        <end position="137"/>
    </location>
</feature>
<dbReference type="InterPro" id="IPR017850">
    <property type="entry name" value="Alkaline_phosphatase_core_sf"/>
</dbReference>
<dbReference type="Pfam" id="PF00884">
    <property type="entry name" value="Sulfatase"/>
    <property type="match status" value="1"/>
</dbReference>
<dbReference type="Gene3D" id="3.40.720.10">
    <property type="entry name" value="Alkaline Phosphatase, subunit A"/>
    <property type="match status" value="1"/>
</dbReference>
<keyword evidence="2" id="KW-1003">Cell membrane</keyword>
<evidence type="ECO:0000256" key="1">
    <source>
        <dbReference type="ARBA" id="ARBA00004429"/>
    </source>
</evidence>
<dbReference type="InterPro" id="IPR058130">
    <property type="entry name" value="PEA_transf_C"/>
</dbReference>
<sequence length="506" mass="58030">MLKRDLKLRDFSLLISFLNFLLFHFPFFRFVVNNVDYKTFNGVSIIISLIILMLVANFFTFYLILFLSRIGGKVLLVLFFIINSIAIYFINTYSVIIDESMIGNILNTNYEESSSFFSFKLILYLLLLGILPGIYIIKAKIIKEKPKKFFITSSLTLLFMIILAFANASNWLWIDKNSKTLGGLAMPWSYSVNISLFYIHQSKKNEKEILLPKATIKDNQKSVMILVIGESARSQNFSLYGYGKNTTPLLSKIPNLHSYKATSCATYTTAGVKCILEHKNTDDLYEILPNYLYRNNVDVTWKTTNWGEPPVHIKNYQNKETLESRCKGENCQYDEVLLNGLKEEILTSKKDKILIILHTSTSHGPTYSKKYPPKFEVFKPVCNSVELGKCSKEELINAYDNTIVYTDYILSSIIEDLKELKGYNSAMLYVSDHGESLGEKNLYMHGVPISIAPKEQYEIPFIVWTSDGSKQLKPNNTLSQNHVFHSVLNFLGVQSPAYDEKMNIFK</sequence>
<keyword evidence="3" id="KW-0997">Cell inner membrane</keyword>
<keyword evidence="12" id="KW-1185">Reference proteome</keyword>
<evidence type="ECO:0000256" key="4">
    <source>
        <dbReference type="ARBA" id="ARBA00022679"/>
    </source>
</evidence>
<accession>A0A1T3FK12</accession>
<dbReference type="Proteomes" id="UP000188947">
    <property type="component" value="Unassembled WGS sequence"/>
</dbReference>
<feature type="transmembrane region" description="Helical" evidence="8">
    <location>
        <begin position="149"/>
        <end position="174"/>
    </location>
</feature>
<dbReference type="GO" id="GO:0005886">
    <property type="term" value="C:plasma membrane"/>
    <property type="evidence" value="ECO:0007669"/>
    <property type="project" value="UniProtKB-SubCell"/>
</dbReference>
<dbReference type="PANTHER" id="PTHR30443">
    <property type="entry name" value="INNER MEMBRANE PROTEIN"/>
    <property type="match status" value="1"/>
</dbReference>
<gene>
    <name evidence="11" type="ORF">BMF97_06260</name>
</gene>